<evidence type="ECO:0000313" key="3">
    <source>
        <dbReference type="Proteomes" id="UP000467700"/>
    </source>
</evidence>
<proteinExistence type="predicted"/>
<gene>
    <name evidence="2" type="ORF">AAE3_LOCUS12818</name>
</gene>
<evidence type="ECO:0000313" key="2">
    <source>
        <dbReference type="EMBL" id="CAA7270493.1"/>
    </source>
</evidence>
<protein>
    <submittedName>
        <fullName evidence="2">Uncharacterized protein</fullName>
    </submittedName>
</protein>
<accession>A0A8S0XSN4</accession>
<dbReference type="Gene3D" id="2.60.120.260">
    <property type="entry name" value="Galactose-binding domain-like"/>
    <property type="match status" value="1"/>
</dbReference>
<sequence length="280" mass="29814">MSHILIDDQDLSRVTYNGTWIRGGSALEHESTVASSTVVGDSFTVDFNGTSIVVYGTIDVTSEGVITSYAVDSALPAQITSQGGPGDTFNQQFWKSPTLSVGEHTLKVQMLKVNPDPTPGEGTIWFDYFLATDPTIRSTTTTNPTAVEPFIIGTTEDDSEARTPSRTLHSHSELISLTRSKTFHERPQPQSSATGSSSTTSNVATPEALNDTIVAGKRQATTTCWQPVSTGNANPLVTGAPENPEPVQHVDSGVRTISSQVIDSPARPVAVELPPVYSPV</sequence>
<comment type="caution">
    <text evidence="2">The sequence shown here is derived from an EMBL/GenBank/DDBJ whole genome shotgun (WGS) entry which is preliminary data.</text>
</comment>
<feature type="compositionally biased region" description="Polar residues" evidence="1">
    <location>
        <begin position="162"/>
        <end position="180"/>
    </location>
</feature>
<name>A0A8S0XSN4_CYCAE</name>
<organism evidence="2 3">
    <name type="scientific">Cyclocybe aegerita</name>
    <name type="common">Black poplar mushroom</name>
    <name type="synonym">Agrocybe aegerita</name>
    <dbReference type="NCBI Taxonomy" id="1973307"/>
    <lineage>
        <taxon>Eukaryota</taxon>
        <taxon>Fungi</taxon>
        <taxon>Dikarya</taxon>
        <taxon>Basidiomycota</taxon>
        <taxon>Agaricomycotina</taxon>
        <taxon>Agaricomycetes</taxon>
        <taxon>Agaricomycetidae</taxon>
        <taxon>Agaricales</taxon>
        <taxon>Agaricineae</taxon>
        <taxon>Bolbitiaceae</taxon>
        <taxon>Cyclocybe</taxon>
    </lineage>
</organism>
<dbReference type="Proteomes" id="UP000467700">
    <property type="component" value="Unassembled WGS sequence"/>
</dbReference>
<feature type="region of interest" description="Disordered" evidence="1">
    <location>
        <begin position="138"/>
        <end position="203"/>
    </location>
</feature>
<dbReference type="OrthoDB" id="3067294at2759"/>
<feature type="compositionally biased region" description="Low complexity" evidence="1">
    <location>
        <begin position="191"/>
        <end position="201"/>
    </location>
</feature>
<dbReference type="EMBL" id="CACVBS010000090">
    <property type="protein sequence ID" value="CAA7270493.1"/>
    <property type="molecule type" value="Genomic_DNA"/>
</dbReference>
<reference evidence="2 3" key="1">
    <citation type="submission" date="2020-01" db="EMBL/GenBank/DDBJ databases">
        <authorList>
            <person name="Gupta K D."/>
        </authorList>
    </citation>
    <scope>NUCLEOTIDE SEQUENCE [LARGE SCALE GENOMIC DNA]</scope>
</reference>
<dbReference type="AlphaFoldDB" id="A0A8S0XSN4"/>
<keyword evidence="3" id="KW-1185">Reference proteome</keyword>
<evidence type="ECO:0000256" key="1">
    <source>
        <dbReference type="SAM" id="MobiDB-lite"/>
    </source>
</evidence>